<name>A0A2P2PW02_RHIMU</name>
<dbReference type="AlphaFoldDB" id="A0A2P2PW02"/>
<sequence>MTFYVMMAFGTCVICSSVPTGSIRIN</sequence>
<accession>A0A2P2PW02</accession>
<dbReference type="EMBL" id="GGEC01078443">
    <property type="protein sequence ID" value="MBX58927.1"/>
    <property type="molecule type" value="Transcribed_RNA"/>
</dbReference>
<proteinExistence type="predicted"/>
<evidence type="ECO:0000313" key="1">
    <source>
        <dbReference type="EMBL" id="MBX58927.1"/>
    </source>
</evidence>
<reference evidence="1" key="1">
    <citation type="submission" date="2018-02" db="EMBL/GenBank/DDBJ databases">
        <title>Rhizophora mucronata_Transcriptome.</title>
        <authorList>
            <person name="Meera S.P."/>
            <person name="Sreeshan A."/>
            <person name="Augustine A."/>
        </authorList>
    </citation>
    <scope>NUCLEOTIDE SEQUENCE</scope>
    <source>
        <tissue evidence="1">Leaf</tissue>
    </source>
</reference>
<organism evidence="1">
    <name type="scientific">Rhizophora mucronata</name>
    <name type="common">Asiatic mangrove</name>
    <dbReference type="NCBI Taxonomy" id="61149"/>
    <lineage>
        <taxon>Eukaryota</taxon>
        <taxon>Viridiplantae</taxon>
        <taxon>Streptophyta</taxon>
        <taxon>Embryophyta</taxon>
        <taxon>Tracheophyta</taxon>
        <taxon>Spermatophyta</taxon>
        <taxon>Magnoliopsida</taxon>
        <taxon>eudicotyledons</taxon>
        <taxon>Gunneridae</taxon>
        <taxon>Pentapetalae</taxon>
        <taxon>rosids</taxon>
        <taxon>fabids</taxon>
        <taxon>Malpighiales</taxon>
        <taxon>Rhizophoraceae</taxon>
        <taxon>Rhizophora</taxon>
    </lineage>
</organism>
<protein>
    <submittedName>
        <fullName evidence="1">Uncharacterized protein</fullName>
    </submittedName>
</protein>